<reference evidence="6 7" key="1">
    <citation type="journal article" date="2023" name="BMC Biol.">
        <title>The compact genome of the sponge Oopsacas minuta (Hexactinellida) is lacking key metazoan core genes.</title>
        <authorList>
            <person name="Santini S."/>
            <person name="Schenkelaars Q."/>
            <person name="Jourda C."/>
            <person name="Duchesne M."/>
            <person name="Belahbib H."/>
            <person name="Rocher C."/>
            <person name="Selva M."/>
            <person name="Riesgo A."/>
            <person name="Vervoort M."/>
            <person name="Leys S.P."/>
            <person name="Kodjabachian L."/>
            <person name="Le Bivic A."/>
            <person name="Borchiellini C."/>
            <person name="Claverie J.M."/>
            <person name="Renard E."/>
        </authorList>
    </citation>
    <scope>NUCLEOTIDE SEQUENCE [LARGE SCALE GENOMIC DNA]</scope>
    <source>
        <strain evidence="6">SPO-2</strain>
    </source>
</reference>
<keyword evidence="7" id="KW-1185">Reference proteome</keyword>
<dbReference type="SMART" id="SM00568">
    <property type="entry name" value="GRAM"/>
    <property type="match status" value="2"/>
</dbReference>
<dbReference type="PROSITE" id="PS50222">
    <property type="entry name" value="EF_HAND_2"/>
    <property type="match status" value="1"/>
</dbReference>
<dbReference type="InterPro" id="IPR002048">
    <property type="entry name" value="EF_hand_dom"/>
</dbReference>
<protein>
    <recommendedName>
        <fullName evidence="8">TBC1 domain family member 9</fullName>
    </recommendedName>
</protein>
<dbReference type="GO" id="GO:0005509">
    <property type="term" value="F:calcium ion binding"/>
    <property type="evidence" value="ECO:0007669"/>
    <property type="project" value="InterPro"/>
</dbReference>
<evidence type="ECO:0000256" key="3">
    <source>
        <dbReference type="SAM" id="MobiDB-lite"/>
    </source>
</evidence>
<evidence type="ECO:0000313" key="6">
    <source>
        <dbReference type="EMBL" id="KAI6655166.1"/>
    </source>
</evidence>
<keyword evidence="2" id="KW-0677">Repeat</keyword>
<dbReference type="Pfam" id="PF02893">
    <property type="entry name" value="GRAM"/>
    <property type="match status" value="2"/>
</dbReference>
<organism evidence="6 7">
    <name type="scientific">Oopsacas minuta</name>
    <dbReference type="NCBI Taxonomy" id="111878"/>
    <lineage>
        <taxon>Eukaryota</taxon>
        <taxon>Metazoa</taxon>
        <taxon>Porifera</taxon>
        <taxon>Hexactinellida</taxon>
        <taxon>Hexasterophora</taxon>
        <taxon>Lyssacinosida</taxon>
        <taxon>Leucopsacidae</taxon>
        <taxon>Oopsacas</taxon>
    </lineage>
</organism>
<dbReference type="Gene3D" id="1.10.8.270">
    <property type="entry name" value="putative rabgap domain of human tbc1 domain family member 14 like domains"/>
    <property type="match status" value="1"/>
</dbReference>
<dbReference type="FunFam" id="1.10.8.270:FF:000002">
    <property type="entry name" value="TBC1 domain family member 9B"/>
    <property type="match status" value="1"/>
</dbReference>
<proteinExistence type="predicted"/>
<dbReference type="SUPFAM" id="SSF47923">
    <property type="entry name" value="Ypt/Rab-GAP domain of gyp1p"/>
    <property type="match status" value="2"/>
</dbReference>
<dbReference type="PANTHER" id="PTHR47666">
    <property type="entry name" value="PROTEIN VASCULAR ASSOCIATED DEATH 1, CHLOROPLASTIC"/>
    <property type="match status" value="1"/>
</dbReference>
<evidence type="ECO:0000259" key="5">
    <source>
        <dbReference type="PROSITE" id="PS50222"/>
    </source>
</evidence>
<dbReference type="SMART" id="SM00164">
    <property type="entry name" value="TBC"/>
    <property type="match status" value="1"/>
</dbReference>
<gene>
    <name evidence="6" type="ORF">LOD99_2455</name>
</gene>
<keyword evidence="1" id="KW-0343">GTPase activation</keyword>
<dbReference type="SUPFAM" id="SSF47473">
    <property type="entry name" value="EF-hand"/>
    <property type="match status" value="1"/>
</dbReference>
<dbReference type="PANTHER" id="PTHR47666:SF1">
    <property type="entry name" value="PROTEIN VASCULAR ASSOCIATED DEATH 1, CHLOROPLASTIC"/>
    <property type="match status" value="1"/>
</dbReference>
<dbReference type="InterPro" id="IPR004182">
    <property type="entry name" value="GRAM"/>
</dbReference>
<dbReference type="Gene3D" id="2.30.29.30">
    <property type="entry name" value="Pleckstrin-homology domain (PH domain)/Phosphotyrosine-binding domain (PTB)"/>
    <property type="match status" value="2"/>
</dbReference>
<feature type="domain" description="EF-hand" evidence="5">
    <location>
        <begin position="851"/>
        <end position="886"/>
    </location>
</feature>
<evidence type="ECO:0000256" key="1">
    <source>
        <dbReference type="ARBA" id="ARBA00022468"/>
    </source>
</evidence>
<evidence type="ECO:0000256" key="2">
    <source>
        <dbReference type="ARBA" id="ARBA00022737"/>
    </source>
</evidence>
<feature type="region of interest" description="Disordered" evidence="3">
    <location>
        <begin position="1078"/>
        <end position="1113"/>
    </location>
</feature>
<evidence type="ECO:0008006" key="8">
    <source>
        <dbReference type="Google" id="ProtNLM"/>
    </source>
</evidence>
<dbReference type="Pfam" id="PF00566">
    <property type="entry name" value="RabGAP-TBC"/>
    <property type="match status" value="1"/>
</dbReference>
<dbReference type="InterPro" id="IPR011993">
    <property type="entry name" value="PH-like_dom_sf"/>
</dbReference>
<dbReference type="InterPro" id="IPR011992">
    <property type="entry name" value="EF-hand-dom_pair"/>
</dbReference>
<dbReference type="InterPro" id="IPR000195">
    <property type="entry name" value="Rab-GAP-TBC_dom"/>
</dbReference>
<dbReference type="Gene3D" id="1.10.238.10">
    <property type="entry name" value="EF-hand"/>
    <property type="match status" value="1"/>
</dbReference>
<feature type="compositionally biased region" description="Polar residues" evidence="3">
    <location>
        <begin position="1086"/>
        <end position="1113"/>
    </location>
</feature>
<feature type="domain" description="Rab-GAP TBC" evidence="4">
    <location>
        <begin position="483"/>
        <end position="670"/>
    </location>
</feature>
<evidence type="ECO:0000313" key="7">
    <source>
        <dbReference type="Proteomes" id="UP001165289"/>
    </source>
</evidence>
<dbReference type="EMBL" id="JAKMXF010000210">
    <property type="protein sequence ID" value="KAI6655166.1"/>
    <property type="molecule type" value="Genomic_DNA"/>
</dbReference>
<evidence type="ECO:0000259" key="4">
    <source>
        <dbReference type="PROSITE" id="PS50086"/>
    </source>
</evidence>
<accession>A0AAV7K4H0</accession>
<dbReference type="Gene3D" id="1.10.472.80">
    <property type="entry name" value="Ypt/Rab-GAP domain of gyp1p, domain 3"/>
    <property type="match status" value="1"/>
</dbReference>
<comment type="caution">
    <text evidence="6">The sequence shown here is derived from an EMBL/GenBank/DDBJ whole genome shotgun (WGS) entry which is preliminary data.</text>
</comment>
<dbReference type="GO" id="GO:0005096">
    <property type="term" value="F:GTPase activator activity"/>
    <property type="evidence" value="ECO:0007669"/>
    <property type="project" value="UniProtKB-KW"/>
</dbReference>
<dbReference type="AlphaFoldDB" id="A0AAV7K4H0"/>
<name>A0AAV7K4H0_9METZ</name>
<sequence length="1157" mass="133590">MWVQPSEVFFAPFWSVERANPFFSLQHRVSHKENGFVAKVLGTLDTVRESKPTPYRILLQMRTQDFMMSWVVAVGHSKEEIDYYWNWLDSNMISTLEAFDDNVEACSFARAKVESLVAEEEFRRSPADPEMKRFDEAERRFLETFKISSEERERLVNYFSCSHWNSKLPRHGWMYLTLNRLCFNAYTFGSELNIVLRWTDISHLEHTTFRMMDAIIVKSGKDRFVFCFISQQGERCFQQLQQLANECVQRHLKHTALPEESQNEVSRQTKKPSVRLLTQKTPIDKREKFLLKNKLDTKKLTEEKIRFFRLPKEELLHGHLRCSLHNPSNKEDAIHGSVFCFQNFLCFESKVRERMWIVIPLLEISVIEKATFSTSALYINTRNQICYIFDDLSNQRDFLWKLISDFLAKTSSTHHNKASVTPFEIQQPLHIQFPPPPSYFQSTSETERTLEEKEHAWEHHFNMYGRGVCMYRTQELWDLVHKGILQKYKPDIWMIFSGAIFYLNSNPGYYEELVMKSDETYLDSFEDIERDLHRSLPEHPAFQTDIGIAALRRVLRAYALRNPSVGYCQAMNIVTSMILLECDEIQAFWLLAALTERILPDYYNAKVVGALVDQRVFECLAEQYIPELHARLDSLGVLPMITMSWFLTIFINAMPYSSAMNLVDLLFYDGCKSLFQIGLALLDLNRAEIMKCTDDGETMSLLSSYLERITNVSNPHSVTRHGPGHTVGALANQPSIDILELIESANNRFGHVTNEMIEQKRNMTRIHVFKSLEESARKSVLRGVINGTLFTQTELEQLYQLFVDGVPEDGFLPISKTAGAPFKEQKVDCTIFCPLFLYLSGWSENEKSGEYGNELAMQAFRLLDTDIDGHVSFKELISLVSLLAKGRLQHKLVLLYCLHIMPALDSNGLPPDIPDKITTEDIDTTDKKDLTTTIEKEINACLERRKRETDFSIKFLSSNPPNLTMEQFFQLCKTVQHLSIIKEDNEELFRAIQEFIAGIIQEGRNNADSTNQQDKEVQQTREEILITSPAKDTLQLPTVESSEQSSRTSSSMNDFELVDATDIPHLITNNLSIDLEELTSGEGDTPENQVQPKNPSEDLSINPPTETQAASQTGKQFTNQYYLPPDWFITFDQFLAHFEQHAPLCEFLSELTIISLQ</sequence>
<dbReference type="Proteomes" id="UP001165289">
    <property type="component" value="Unassembled WGS sequence"/>
</dbReference>
<dbReference type="InterPro" id="IPR035969">
    <property type="entry name" value="Rab-GAP_TBC_sf"/>
</dbReference>
<dbReference type="PROSITE" id="PS50086">
    <property type="entry name" value="TBC_RABGAP"/>
    <property type="match status" value="1"/>
</dbReference>